<proteinExistence type="predicted"/>
<organism evidence="1 2">
    <name type="scientific">Asterophora parasitica</name>
    <dbReference type="NCBI Taxonomy" id="117018"/>
    <lineage>
        <taxon>Eukaryota</taxon>
        <taxon>Fungi</taxon>
        <taxon>Dikarya</taxon>
        <taxon>Basidiomycota</taxon>
        <taxon>Agaricomycotina</taxon>
        <taxon>Agaricomycetes</taxon>
        <taxon>Agaricomycetidae</taxon>
        <taxon>Agaricales</taxon>
        <taxon>Tricholomatineae</taxon>
        <taxon>Lyophyllaceae</taxon>
        <taxon>Asterophora</taxon>
    </lineage>
</organism>
<name>A0A9P7G5G5_9AGAR</name>
<dbReference type="Proteomes" id="UP000775547">
    <property type="component" value="Unassembled WGS sequence"/>
</dbReference>
<sequence>MSTIDIEIKSRFRWGLVFDYNNSDNSGSIVHEYKFKTSGSYKSTTYMETVRVITQTTAESHGLQLQTGASYGPISASISNSSNWSKELSDMLSNTTSVQEEKALEWSNEESRTYTVGAHSRVCLYQRSFEADGIHLVESVFRTTPEPLPKEELVEEDTIISQLVPRYTTNTKEALTRFDIVIQPDEDKRHDDLAKGAGGKFRYLIHVNQQTNLLITKAALRRSGSNGSAPDDWDLQTTDINKGRNGDYLFVLSKVERAWPV</sequence>
<dbReference type="OrthoDB" id="1046782at2759"/>
<comment type="caution">
    <text evidence="1">The sequence shown here is derived from an EMBL/GenBank/DDBJ whole genome shotgun (WGS) entry which is preliminary data.</text>
</comment>
<gene>
    <name evidence="1" type="ORF">DXG03_001340</name>
</gene>
<protein>
    <submittedName>
        <fullName evidence="1">Uncharacterized protein</fullName>
    </submittedName>
</protein>
<dbReference type="AlphaFoldDB" id="A0A9P7G5G5"/>
<dbReference type="EMBL" id="JABCKV010000127">
    <property type="protein sequence ID" value="KAG5643219.1"/>
    <property type="molecule type" value="Genomic_DNA"/>
</dbReference>
<reference evidence="1" key="1">
    <citation type="submission" date="2020-07" db="EMBL/GenBank/DDBJ databases">
        <authorList>
            <person name="Nieuwenhuis M."/>
            <person name="Van De Peppel L.J.J."/>
        </authorList>
    </citation>
    <scope>NUCLEOTIDE SEQUENCE</scope>
    <source>
        <strain evidence="1">AP01</strain>
        <tissue evidence="1">Mycelium</tissue>
    </source>
</reference>
<keyword evidence="2" id="KW-1185">Reference proteome</keyword>
<reference evidence="1" key="2">
    <citation type="submission" date="2021-10" db="EMBL/GenBank/DDBJ databases">
        <title>Phylogenomics reveals ancestral predisposition of the termite-cultivated fungus Termitomyces towards a domesticated lifestyle.</title>
        <authorList>
            <person name="Auxier B."/>
            <person name="Grum-Grzhimaylo A."/>
            <person name="Cardenas M.E."/>
            <person name="Lodge J.D."/>
            <person name="Laessoe T."/>
            <person name="Pedersen O."/>
            <person name="Smith M.E."/>
            <person name="Kuyper T.W."/>
            <person name="Franco-Molano E.A."/>
            <person name="Baroni T.J."/>
            <person name="Aanen D.K."/>
        </authorList>
    </citation>
    <scope>NUCLEOTIDE SEQUENCE</scope>
    <source>
        <strain evidence="1">AP01</strain>
        <tissue evidence="1">Mycelium</tissue>
    </source>
</reference>
<evidence type="ECO:0000313" key="1">
    <source>
        <dbReference type="EMBL" id="KAG5643219.1"/>
    </source>
</evidence>
<evidence type="ECO:0000313" key="2">
    <source>
        <dbReference type="Proteomes" id="UP000775547"/>
    </source>
</evidence>
<accession>A0A9P7G5G5</accession>